<organism evidence="2 3">
    <name type="scientific">Trifolium medium</name>
    <dbReference type="NCBI Taxonomy" id="97028"/>
    <lineage>
        <taxon>Eukaryota</taxon>
        <taxon>Viridiplantae</taxon>
        <taxon>Streptophyta</taxon>
        <taxon>Embryophyta</taxon>
        <taxon>Tracheophyta</taxon>
        <taxon>Spermatophyta</taxon>
        <taxon>Magnoliopsida</taxon>
        <taxon>eudicotyledons</taxon>
        <taxon>Gunneridae</taxon>
        <taxon>Pentapetalae</taxon>
        <taxon>rosids</taxon>
        <taxon>fabids</taxon>
        <taxon>Fabales</taxon>
        <taxon>Fabaceae</taxon>
        <taxon>Papilionoideae</taxon>
        <taxon>50 kb inversion clade</taxon>
        <taxon>NPAAA clade</taxon>
        <taxon>Hologalegina</taxon>
        <taxon>IRL clade</taxon>
        <taxon>Trifolieae</taxon>
        <taxon>Trifolium</taxon>
    </lineage>
</organism>
<protein>
    <submittedName>
        <fullName evidence="2">Uncharacterized protein</fullName>
    </submittedName>
</protein>
<comment type="caution">
    <text evidence="2">The sequence shown here is derived from an EMBL/GenBank/DDBJ whole genome shotgun (WGS) entry which is preliminary data.</text>
</comment>
<proteinExistence type="predicted"/>
<feature type="non-terminal residue" evidence="2">
    <location>
        <position position="1"/>
    </location>
</feature>
<accession>A0A392V333</accession>
<keyword evidence="3" id="KW-1185">Reference proteome</keyword>
<evidence type="ECO:0000313" key="3">
    <source>
        <dbReference type="Proteomes" id="UP000265520"/>
    </source>
</evidence>
<dbReference type="Proteomes" id="UP000265520">
    <property type="component" value="Unassembled WGS sequence"/>
</dbReference>
<reference evidence="2 3" key="1">
    <citation type="journal article" date="2018" name="Front. Plant Sci.">
        <title>Red Clover (Trifolium pratense) and Zigzag Clover (T. medium) - A Picture of Genomic Similarities and Differences.</title>
        <authorList>
            <person name="Dluhosova J."/>
            <person name="Istvanek J."/>
            <person name="Nedelnik J."/>
            <person name="Repkova J."/>
        </authorList>
    </citation>
    <scope>NUCLEOTIDE SEQUENCE [LARGE SCALE GENOMIC DNA]</scope>
    <source>
        <strain evidence="3">cv. 10/8</strain>
        <tissue evidence="2">Leaf</tissue>
    </source>
</reference>
<dbReference type="AlphaFoldDB" id="A0A392V333"/>
<feature type="region of interest" description="Disordered" evidence="1">
    <location>
        <begin position="1"/>
        <end position="25"/>
    </location>
</feature>
<name>A0A392V333_9FABA</name>
<evidence type="ECO:0000313" key="2">
    <source>
        <dbReference type="EMBL" id="MCI82656.1"/>
    </source>
</evidence>
<sequence>NRKSALHWRQMATTGDPVATPRPATTKNVAWRPKILAWRPQAELGALLRFNL</sequence>
<dbReference type="EMBL" id="LXQA011048772">
    <property type="protein sequence ID" value="MCI82656.1"/>
    <property type="molecule type" value="Genomic_DNA"/>
</dbReference>
<evidence type="ECO:0000256" key="1">
    <source>
        <dbReference type="SAM" id="MobiDB-lite"/>
    </source>
</evidence>